<organism evidence="4 5">
    <name type="scientific">Wickerhamomyces anomalus (strain ATCC 58044 / CBS 1984 / NCYC 433 / NRRL Y-366-8)</name>
    <name type="common">Yeast</name>
    <name type="synonym">Hansenula anomala</name>
    <dbReference type="NCBI Taxonomy" id="683960"/>
    <lineage>
        <taxon>Eukaryota</taxon>
        <taxon>Fungi</taxon>
        <taxon>Dikarya</taxon>
        <taxon>Ascomycota</taxon>
        <taxon>Saccharomycotina</taxon>
        <taxon>Saccharomycetes</taxon>
        <taxon>Phaffomycetales</taxon>
        <taxon>Wickerhamomycetaceae</taxon>
        <taxon>Wickerhamomyces</taxon>
    </lineage>
</organism>
<dbReference type="PROSITE" id="PS50048">
    <property type="entry name" value="ZN2_CY6_FUNGAL_2"/>
    <property type="match status" value="1"/>
</dbReference>
<dbReference type="Proteomes" id="UP000094112">
    <property type="component" value="Unassembled WGS sequence"/>
</dbReference>
<protein>
    <recommendedName>
        <fullName evidence="3">Zn(2)-C6 fungal-type domain-containing protein</fullName>
    </recommendedName>
</protein>
<gene>
    <name evidence="4" type="ORF">WICANDRAFT_107577</name>
</gene>
<evidence type="ECO:0000313" key="4">
    <source>
        <dbReference type="EMBL" id="ODQ57257.1"/>
    </source>
</evidence>
<dbReference type="PANTHER" id="PTHR46910:SF1">
    <property type="entry name" value="MISCELLANEOUS ZN(II)2CYS6 TRANSCRIPTION FACTOR (EUROFUNG)-RELATED"/>
    <property type="match status" value="1"/>
</dbReference>
<dbReference type="CDD" id="cd12148">
    <property type="entry name" value="fungal_TF_MHR"/>
    <property type="match status" value="1"/>
</dbReference>
<name>A0A1E3NXI5_WICAA</name>
<evidence type="ECO:0000256" key="2">
    <source>
        <dbReference type="SAM" id="Coils"/>
    </source>
</evidence>
<dbReference type="GeneID" id="30197753"/>
<accession>A0A1E3NXI5</accession>
<dbReference type="AlphaFoldDB" id="A0A1E3NXI5"/>
<proteinExistence type="predicted"/>
<dbReference type="Pfam" id="PF00172">
    <property type="entry name" value="Zn_clus"/>
    <property type="match status" value="1"/>
</dbReference>
<sequence>MVGQTLDTESKKHIACLGCRIRRRKCDGLKPICSACVDLNIPVRLCVYHDARIGYKADKAEKTLEKIKEQNLKLKKELQKLKRSSSGNLVSTSFPTRQARKRHQNDPYLLHLPNKAHKKNPLTATTVESSGSFVHYGPISWYAIASTNETLKNISGWFVNVIKMEKERYDRTRSSQRHYGEGNPKLKALTQSLVETSLDIRQHDTHLILQQLLVEISMDLPPKDTLDKLLAYYFHVNSQRTVGFVYVDEGQFYEHYKIYLQFDSKGTTSLFYNGDQDCLLFVMLLLAALAYTGFFASRSIIDNVPDVQINHILMIEYLEALIAASGSHRVPGSSSFMPYLCPEYLIVLIHLGVFERCTPLGRRLQGPMGIGDSLASKQAISCAKVLNLDKDIDLYYPDKSENYKRGLKSIWTCLVYYDLSEALDTGIDLKIKPEDLVMYEYDTSPYVRSLVVLNKVLNQFNEKAVEISGLELTDYIEKQLVSQLDKFLSNDLPSGASDLQYLRSFDFDDIAGSSKYVSTLQMAAIKMLFYSLSQSLYQFCTKMAEQNNGNWRRYELLAIKKGSTLMQYLKDTIEAVRRLILHDNAKYFSLIPTLQIVGKQVTFSLRRCTLFGGHLALRNSNQRYNYQVLNELVNDPQKYAKSLMKSTVPSKRYEIFSYNMQDLEDLEIEKDLNLMKQKLSHLFESKFLIFKLSRMIQMVAKALDNDKFNLNFVKLNYVFFYCSSASNLFLSLAYPPEDNTKLMLIPINSDPQHIDGSAEDVPAPEFNFNDLFKSCIDTTSDNFDFKSFFTGSTDLYQKNEFDEFFQSLDAPGTDSLNDKLPDF</sequence>
<dbReference type="InterPro" id="IPR036864">
    <property type="entry name" value="Zn2-C6_fun-type_DNA-bd_sf"/>
</dbReference>
<evidence type="ECO:0000256" key="1">
    <source>
        <dbReference type="ARBA" id="ARBA00023242"/>
    </source>
</evidence>
<feature type="coiled-coil region" evidence="2">
    <location>
        <begin position="57"/>
        <end position="84"/>
    </location>
</feature>
<keyword evidence="2" id="KW-0175">Coiled coil</keyword>
<dbReference type="GO" id="GO:0000981">
    <property type="term" value="F:DNA-binding transcription factor activity, RNA polymerase II-specific"/>
    <property type="evidence" value="ECO:0007669"/>
    <property type="project" value="InterPro"/>
</dbReference>
<dbReference type="InterPro" id="IPR001138">
    <property type="entry name" value="Zn2Cys6_DnaBD"/>
</dbReference>
<dbReference type="OrthoDB" id="416217at2759"/>
<dbReference type="GO" id="GO:0045944">
    <property type="term" value="P:positive regulation of transcription by RNA polymerase II"/>
    <property type="evidence" value="ECO:0007669"/>
    <property type="project" value="UniProtKB-ARBA"/>
</dbReference>
<dbReference type="RefSeq" id="XP_019036464.1">
    <property type="nucleotide sequence ID" value="XM_019180507.1"/>
</dbReference>
<dbReference type="SUPFAM" id="SSF57701">
    <property type="entry name" value="Zn2/Cys6 DNA-binding domain"/>
    <property type="match status" value="1"/>
</dbReference>
<keyword evidence="1" id="KW-0539">Nucleus</keyword>
<dbReference type="CDD" id="cd00067">
    <property type="entry name" value="GAL4"/>
    <property type="match status" value="1"/>
</dbReference>
<dbReference type="Gene3D" id="4.10.240.10">
    <property type="entry name" value="Zn(2)-C6 fungal-type DNA-binding domain"/>
    <property type="match status" value="1"/>
</dbReference>
<feature type="domain" description="Zn(2)-C6 fungal-type" evidence="3">
    <location>
        <begin position="15"/>
        <end position="48"/>
    </location>
</feature>
<keyword evidence="5" id="KW-1185">Reference proteome</keyword>
<dbReference type="PANTHER" id="PTHR46910">
    <property type="entry name" value="TRANSCRIPTION FACTOR PDR1"/>
    <property type="match status" value="1"/>
</dbReference>
<dbReference type="SMART" id="SM00066">
    <property type="entry name" value="GAL4"/>
    <property type="match status" value="1"/>
</dbReference>
<evidence type="ECO:0000259" key="3">
    <source>
        <dbReference type="PROSITE" id="PS50048"/>
    </source>
</evidence>
<reference evidence="4 5" key="1">
    <citation type="journal article" date="2016" name="Proc. Natl. Acad. Sci. U.S.A.">
        <title>Comparative genomics of biotechnologically important yeasts.</title>
        <authorList>
            <person name="Riley R."/>
            <person name="Haridas S."/>
            <person name="Wolfe K.H."/>
            <person name="Lopes M.R."/>
            <person name="Hittinger C.T."/>
            <person name="Goeker M."/>
            <person name="Salamov A.A."/>
            <person name="Wisecaver J.H."/>
            <person name="Long T.M."/>
            <person name="Calvey C.H."/>
            <person name="Aerts A.L."/>
            <person name="Barry K.W."/>
            <person name="Choi C."/>
            <person name="Clum A."/>
            <person name="Coughlan A.Y."/>
            <person name="Deshpande S."/>
            <person name="Douglass A.P."/>
            <person name="Hanson S.J."/>
            <person name="Klenk H.-P."/>
            <person name="LaButti K.M."/>
            <person name="Lapidus A."/>
            <person name="Lindquist E.A."/>
            <person name="Lipzen A.M."/>
            <person name="Meier-Kolthoff J.P."/>
            <person name="Ohm R.A."/>
            <person name="Otillar R.P."/>
            <person name="Pangilinan J.L."/>
            <person name="Peng Y."/>
            <person name="Rokas A."/>
            <person name="Rosa C.A."/>
            <person name="Scheuner C."/>
            <person name="Sibirny A.A."/>
            <person name="Slot J.C."/>
            <person name="Stielow J.B."/>
            <person name="Sun H."/>
            <person name="Kurtzman C.P."/>
            <person name="Blackwell M."/>
            <person name="Grigoriev I.V."/>
            <person name="Jeffries T.W."/>
        </authorList>
    </citation>
    <scope>NUCLEOTIDE SEQUENCE [LARGE SCALE GENOMIC DNA]</scope>
    <source>
        <strain evidence="5">ATCC 58044 / CBS 1984 / NCYC 433 / NRRL Y-366-8</strain>
    </source>
</reference>
<dbReference type="EMBL" id="KV454214">
    <property type="protein sequence ID" value="ODQ57257.1"/>
    <property type="molecule type" value="Genomic_DNA"/>
</dbReference>
<dbReference type="InterPro" id="IPR050987">
    <property type="entry name" value="AtrR-like"/>
</dbReference>
<dbReference type="GO" id="GO:0008270">
    <property type="term" value="F:zinc ion binding"/>
    <property type="evidence" value="ECO:0007669"/>
    <property type="project" value="InterPro"/>
</dbReference>
<evidence type="ECO:0000313" key="5">
    <source>
        <dbReference type="Proteomes" id="UP000094112"/>
    </source>
</evidence>